<dbReference type="SUPFAM" id="SSF54637">
    <property type="entry name" value="Thioesterase/thiol ester dehydrase-isomerase"/>
    <property type="match status" value="1"/>
</dbReference>
<keyword evidence="2" id="KW-0378">Hydrolase</keyword>
<dbReference type="AlphaFoldDB" id="A0A9D1M6Q7"/>
<evidence type="ECO:0000313" key="3">
    <source>
        <dbReference type="EMBL" id="HIU54671.1"/>
    </source>
</evidence>
<gene>
    <name evidence="3" type="ORF">IAB03_02555</name>
</gene>
<reference evidence="3" key="1">
    <citation type="submission" date="2020-10" db="EMBL/GenBank/DDBJ databases">
        <authorList>
            <person name="Gilroy R."/>
        </authorList>
    </citation>
    <scope>NUCLEOTIDE SEQUENCE</scope>
    <source>
        <strain evidence="3">CHK158-818</strain>
    </source>
</reference>
<accession>A0A9D1M6Q7</accession>
<proteinExistence type="inferred from homology"/>
<protein>
    <submittedName>
        <fullName evidence="3">Acyl-CoA thioesterase</fullName>
    </submittedName>
</protein>
<reference evidence="3" key="2">
    <citation type="journal article" date="2021" name="PeerJ">
        <title>Extensive microbial diversity within the chicken gut microbiome revealed by metagenomics and culture.</title>
        <authorList>
            <person name="Gilroy R."/>
            <person name="Ravi A."/>
            <person name="Getino M."/>
            <person name="Pursley I."/>
            <person name="Horton D.L."/>
            <person name="Alikhan N.F."/>
            <person name="Baker D."/>
            <person name="Gharbi K."/>
            <person name="Hall N."/>
            <person name="Watson M."/>
            <person name="Adriaenssens E.M."/>
            <person name="Foster-Nyarko E."/>
            <person name="Jarju S."/>
            <person name="Secka A."/>
            <person name="Antonio M."/>
            <person name="Oren A."/>
            <person name="Chaudhuri R.R."/>
            <person name="La Ragione R."/>
            <person name="Hildebrand F."/>
            <person name="Pallen M.J."/>
        </authorList>
    </citation>
    <scope>NUCLEOTIDE SEQUENCE</scope>
    <source>
        <strain evidence="3">CHK158-818</strain>
    </source>
</reference>
<dbReference type="Proteomes" id="UP000824112">
    <property type="component" value="Unassembled WGS sequence"/>
</dbReference>
<evidence type="ECO:0000256" key="2">
    <source>
        <dbReference type="ARBA" id="ARBA00022801"/>
    </source>
</evidence>
<sequence length="133" mass="15734">MEKYIFEYPFEVRDYECDMQGIVNNAVYLNYLEHTRHRFLLQAGCDFASLHPQGIDPVVKRMEIDYKQSLRSGDRFVSKLNLKREGIRFVFYQDIYILPEMKLSVKARIEIACVVNGKISKGEELIPLFKEYL</sequence>
<dbReference type="Pfam" id="PF13279">
    <property type="entry name" value="4HBT_2"/>
    <property type="match status" value="1"/>
</dbReference>
<organism evidence="3 4">
    <name type="scientific">Candidatus Gallibacteroides avistercoris</name>
    <dbReference type="NCBI Taxonomy" id="2840833"/>
    <lineage>
        <taxon>Bacteria</taxon>
        <taxon>Pseudomonadati</taxon>
        <taxon>Bacteroidota</taxon>
        <taxon>Bacteroidia</taxon>
        <taxon>Bacteroidales</taxon>
        <taxon>Bacteroidaceae</taxon>
        <taxon>Bacteroidaceae incertae sedis</taxon>
        <taxon>Candidatus Gallibacteroides</taxon>
    </lineage>
</organism>
<dbReference type="EMBL" id="DVNA01000056">
    <property type="protein sequence ID" value="HIU54671.1"/>
    <property type="molecule type" value="Genomic_DNA"/>
</dbReference>
<dbReference type="CDD" id="cd00586">
    <property type="entry name" value="4HBT"/>
    <property type="match status" value="1"/>
</dbReference>
<dbReference type="InterPro" id="IPR050563">
    <property type="entry name" value="4-hydroxybenzoyl-CoA_TE"/>
</dbReference>
<evidence type="ECO:0000256" key="1">
    <source>
        <dbReference type="ARBA" id="ARBA00005953"/>
    </source>
</evidence>
<name>A0A9D1M6Q7_9BACT</name>
<comment type="similarity">
    <text evidence="1">Belongs to the 4-hydroxybenzoyl-CoA thioesterase family.</text>
</comment>
<dbReference type="GO" id="GO:0047617">
    <property type="term" value="F:fatty acyl-CoA hydrolase activity"/>
    <property type="evidence" value="ECO:0007669"/>
    <property type="project" value="TreeGrafter"/>
</dbReference>
<comment type="caution">
    <text evidence="3">The sequence shown here is derived from an EMBL/GenBank/DDBJ whole genome shotgun (WGS) entry which is preliminary data.</text>
</comment>
<dbReference type="PANTHER" id="PTHR31793">
    <property type="entry name" value="4-HYDROXYBENZOYL-COA THIOESTERASE FAMILY MEMBER"/>
    <property type="match status" value="1"/>
</dbReference>
<evidence type="ECO:0000313" key="4">
    <source>
        <dbReference type="Proteomes" id="UP000824112"/>
    </source>
</evidence>
<dbReference type="PANTHER" id="PTHR31793:SF27">
    <property type="entry name" value="NOVEL THIOESTERASE SUPERFAMILY DOMAIN AND SAPOSIN A-TYPE DOMAIN CONTAINING PROTEIN (0610012H03RIK)"/>
    <property type="match status" value="1"/>
</dbReference>
<dbReference type="Gene3D" id="3.10.129.10">
    <property type="entry name" value="Hotdog Thioesterase"/>
    <property type="match status" value="1"/>
</dbReference>
<dbReference type="InterPro" id="IPR029069">
    <property type="entry name" value="HotDog_dom_sf"/>
</dbReference>